<feature type="DNA-binding region" description="H-T-H motif" evidence="2">
    <location>
        <begin position="35"/>
        <end position="54"/>
    </location>
</feature>
<dbReference type="PRINTS" id="PR00455">
    <property type="entry name" value="HTHTETR"/>
</dbReference>
<dbReference type="PROSITE" id="PS50977">
    <property type="entry name" value="HTH_TETR_2"/>
    <property type="match status" value="1"/>
</dbReference>
<dbReference type="InterPro" id="IPR050624">
    <property type="entry name" value="HTH-type_Tx_Regulator"/>
</dbReference>
<dbReference type="eggNOG" id="COG1309">
    <property type="taxonomic scope" value="Bacteria"/>
</dbReference>
<dbReference type="GO" id="GO:0003677">
    <property type="term" value="F:DNA binding"/>
    <property type="evidence" value="ECO:0007669"/>
    <property type="project" value="UniProtKB-UniRule"/>
</dbReference>
<dbReference type="AlphaFoldDB" id="H6LB74"/>
<accession>H6LB74</accession>
<feature type="domain" description="HTH tetR-type" evidence="3">
    <location>
        <begin position="12"/>
        <end position="72"/>
    </location>
</feature>
<name>H6LB74_ACEWD</name>
<dbReference type="InterPro" id="IPR009057">
    <property type="entry name" value="Homeodomain-like_sf"/>
</dbReference>
<dbReference type="STRING" id="931626.Awo_c08350"/>
<reference evidence="5" key="1">
    <citation type="submission" date="2011-07" db="EMBL/GenBank/DDBJ databases">
        <title>Complete genome sequence of Acetobacterium woodii.</title>
        <authorList>
            <person name="Poehlein A."/>
            <person name="Schmidt S."/>
            <person name="Kaster A.-K."/>
            <person name="Goenrich M."/>
            <person name="Vollmers J."/>
            <person name="Thuermer A."/>
            <person name="Gottschalk G."/>
            <person name="Thauer R.K."/>
            <person name="Daniel R."/>
            <person name="Mueller V."/>
        </authorList>
    </citation>
    <scope>NUCLEOTIDE SEQUENCE [LARGE SCALE GENOMIC DNA]</scope>
    <source>
        <strain evidence="5">ATCC 29683 / DSM 1030 / JCM 2381 / KCTC 1655 / WB1</strain>
    </source>
</reference>
<protein>
    <submittedName>
        <fullName evidence="4">Transcriptional regulator TetR family</fullName>
    </submittedName>
</protein>
<dbReference type="Gene3D" id="1.10.357.10">
    <property type="entry name" value="Tetracycline Repressor, domain 2"/>
    <property type="match status" value="1"/>
</dbReference>
<keyword evidence="5" id="KW-1185">Reference proteome</keyword>
<evidence type="ECO:0000256" key="2">
    <source>
        <dbReference type="PROSITE-ProRule" id="PRU00335"/>
    </source>
</evidence>
<dbReference type="Proteomes" id="UP000007177">
    <property type="component" value="Chromosome"/>
</dbReference>
<dbReference type="Pfam" id="PF00440">
    <property type="entry name" value="TetR_N"/>
    <property type="match status" value="1"/>
</dbReference>
<dbReference type="KEGG" id="awo:Awo_c08350"/>
<dbReference type="HOGENOM" id="CLU_069356_46_0_9"/>
<evidence type="ECO:0000256" key="1">
    <source>
        <dbReference type="ARBA" id="ARBA00023125"/>
    </source>
</evidence>
<keyword evidence="1 2" id="KW-0238">DNA-binding</keyword>
<evidence type="ECO:0000313" key="5">
    <source>
        <dbReference type="Proteomes" id="UP000007177"/>
    </source>
</evidence>
<gene>
    <name evidence="4" type="ordered locus">Awo_c08350</name>
</gene>
<dbReference type="EMBL" id="CP002987">
    <property type="protein sequence ID" value="AFA47626.1"/>
    <property type="molecule type" value="Genomic_DNA"/>
</dbReference>
<dbReference type="RefSeq" id="WP_014355229.1">
    <property type="nucleotide sequence ID" value="NC_016894.1"/>
</dbReference>
<dbReference type="PANTHER" id="PTHR43479">
    <property type="entry name" value="ACREF/ENVCD OPERON REPRESSOR-RELATED"/>
    <property type="match status" value="1"/>
</dbReference>
<dbReference type="SUPFAM" id="SSF46689">
    <property type="entry name" value="Homeodomain-like"/>
    <property type="match status" value="1"/>
</dbReference>
<evidence type="ECO:0000313" key="4">
    <source>
        <dbReference type="EMBL" id="AFA47626.1"/>
    </source>
</evidence>
<evidence type="ECO:0000259" key="3">
    <source>
        <dbReference type="PROSITE" id="PS50977"/>
    </source>
</evidence>
<dbReference type="InterPro" id="IPR001647">
    <property type="entry name" value="HTH_TetR"/>
</dbReference>
<organism evidence="4 5">
    <name type="scientific">Acetobacterium woodii (strain ATCC 29683 / DSM 1030 / JCM 2381 / KCTC 1655 / WB1)</name>
    <dbReference type="NCBI Taxonomy" id="931626"/>
    <lineage>
        <taxon>Bacteria</taxon>
        <taxon>Bacillati</taxon>
        <taxon>Bacillota</taxon>
        <taxon>Clostridia</taxon>
        <taxon>Eubacteriales</taxon>
        <taxon>Eubacteriaceae</taxon>
        <taxon>Acetobacterium</taxon>
    </lineage>
</organism>
<reference evidence="4 5" key="2">
    <citation type="journal article" date="2012" name="PLoS ONE">
        <title>An ancient pathway combining carbon dioxide fixation with the generation and utilization of a sodium ion gradient for ATP synthesis.</title>
        <authorList>
            <person name="Poehlein A."/>
            <person name="Schmidt S."/>
            <person name="Kaster A.K."/>
            <person name="Goenrich M."/>
            <person name="Vollmers J."/>
            <person name="Thurmer A."/>
            <person name="Bertsch J."/>
            <person name="Schuchmann K."/>
            <person name="Voigt B."/>
            <person name="Hecker M."/>
            <person name="Daniel R."/>
            <person name="Thauer R.K."/>
            <person name="Gottschalk G."/>
            <person name="Muller V."/>
        </authorList>
    </citation>
    <scope>NUCLEOTIDE SEQUENCE [LARGE SCALE GENOMIC DNA]</scope>
    <source>
        <strain evidence="5">ATCC 29683 / DSM 1030 / JCM 2381 / KCTC 1655 / WB1</strain>
    </source>
</reference>
<dbReference type="PANTHER" id="PTHR43479:SF11">
    <property type="entry name" value="ACREF_ENVCD OPERON REPRESSOR-RELATED"/>
    <property type="match status" value="1"/>
</dbReference>
<sequence>MEKEKPIQKRTIINRQKIITAAKKLFNTKGYYQTNTKEIAKLAGVSTGSFYNYFPDKLEVFREIINDHLLENSASLLDLINALNERPEQARESMIRYIHDGMDTAYKNLVMFQDYDSLVIAYPELGTTVNAVTNEIMAALHNFCTQSPHVKRRTANPLVMSQMTFFMVQGISIFISKLPDDIDKNEYEEQLAEIAYWYLFGD</sequence>
<proteinExistence type="predicted"/>